<feature type="transmembrane region" description="Helical" evidence="1">
    <location>
        <begin position="357"/>
        <end position="382"/>
    </location>
</feature>
<dbReference type="KEGG" id="nan:AArc1_5095"/>
<feature type="transmembrane region" description="Helical" evidence="1">
    <location>
        <begin position="213"/>
        <end position="232"/>
    </location>
</feature>
<gene>
    <name evidence="2" type="ORF">AArc1_5095</name>
</gene>
<feature type="transmembrane region" description="Helical" evidence="1">
    <location>
        <begin position="436"/>
        <end position="460"/>
    </location>
</feature>
<evidence type="ECO:0008006" key="4">
    <source>
        <dbReference type="Google" id="ProtNLM"/>
    </source>
</evidence>
<keyword evidence="1" id="KW-0472">Membrane</keyword>
<feature type="transmembrane region" description="Helical" evidence="1">
    <location>
        <begin position="284"/>
        <end position="303"/>
    </location>
</feature>
<keyword evidence="1" id="KW-0812">Transmembrane</keyword>
<name>A0A346P9V1_9EURY</name>
<sequence length="507" mass="53142">MASVVVLVVFLPFSLVGLAGVFFFGAAIGSGEIETPLEWIQMAFVYGWIGVAGLGGYRAYSIALRPDNADGLLTTVSHRELVGGLVVAELLLWGVPAVVFGAAVSLVFAIGLGSPLATPFILLTICVVLVTALVTGFIVALAVRNSGVRSKFLTRIRTVLLAGAAIAYLWLIVTQNLVSVFDPTYQVLSPTPVGWYGDLATIGTKVDGSALRAGGSLVISGVLLAAAIPVLYRLAEWLWYADGVSIEHDRSVERTESRRSRLTGIVPAPLLGVIQVDWKRARRAPVMLSFTLYPLIILIGPITTAVQTGTVGRSLPLWVLLSGIWITGSLFALNILGAEGATLPVTLLGAVPGRALVGGHAVASALLGTPITVGAVIVLVILSPHQSTALVTFSFSALILAAGSGFIATGIGTVFPRFEAVSVSRSTKAIVPSKTAFAVYSVVILLVTLPTILGHSAIVSHWLTSVFGVHEIVINAAGAIFSALLVVLFGSISTYIAIHRVESYRFE</sequence>
<dbReference type="Proteomes" id="UP000258707">
    <property type="component" value="Plasmid pAArc1-02"/>
</dbReference>
<proteinExistence type="predicted"/>
<feature type="transmembrane region" description="Helical" evidence="1">
    <location>
        <begin position="39"/>
        <end position="60"/>
    </location>
</feature>
<dbReference type="AlphaFoldDB" id="A0A346P9V1"/>
<reference evidence="2 3" key="1">
    <citation type="submission" date="2017-10" db="EMBL/GenBank/DDBJ databases">
        <title>Phenotypic and genomic properties of facultatively anaerobic sulfur-reducing natronoarchaea from hypersaline soda lakes.</title>
        <authorList>
            <person name="Sorokin D.Y."/>
            <person name="Kublanov I.V."/>
            <person name="Roman P."/>
            <person name="Sinninghe Damste J.S."/>
            <person name="Golyshin P.N."/>
            <person name="Rojo D."/>
            <person name="Ciordia S."/>
            <person name="Mena Md.C."/>
            <person name="Ferrer M."/>
            <person name="Messina E."/>
            <person name="Smedile F."/>
            <person name="La Spada G."/>
            <person name="La Cono V."/>
            <person name="Yakimov M.M."/>
        </authorList>
    </citation>
    <scope>NUCLEOTIDE SEQUENCE [LARGE SCALE GENOMIC DNA]</scope>
    <source>
        <strain evidence="2 3">AArc1</strain>
        <plasmid evidence="3">paarc1-02</plasmid>
    </source>
</reference>
<feature type="transmembrane region" description="Helical" evidence="1">
    <location>
        <begin position="388"/>
        <end position="415"/>
    </location>
</feature>
<protein>
    <recommendedName>
        <fullName evidence="4">ABC-2 type transport system permease protein</fullName>
    </recommendedName>
</protein>
<organism evidence="2 3">
    <name type="scientific">Natrarchaeobaculum sulfurireducens</name>
    <dbReference type="NCBI Taxonomy" id="2044521"/>
    <lineage>
        <taxon>Archaea</taxon>
        <taxon>Methanobacteriati</taxon>
        <taxon>Methanobacteriota</taxon>
        <taxon>Stenosarchaea group</taxon>
        <taxon>Halobacteria</taxon>
        <taxon>Halobacteriales</taxon>
        <taxon>Natrialbaceae</taxon>
        <taxon>Natrarchaeobaculum</taxon>
    </lineage>
</organism>
<keyword evidence="1" id="KW-1133">Transmembrane helix</keyword>
<accession>A0A346P9V1</accession>
<evidence type="ECO:0000313" key="2">
    <source>
        <dbReference type="EMBL" id="AXR76296.1"/>
    </source>
</evidence>
<feature type="transmembrane region" description="Helical" evidence="1">
    <location>
        <begin position="315"/>
        <end position="336"/>
    </location>
</feature>
<geneLocation type="plasmid" evidence="3">
    <name>paarc1-02</name>
</geneLocation>
<feature type="transmembrane region" description="Helical" evidence="1">
    <location>
        <begin position="120"/>
        <end position="143"/>
    </location>
</feature>
<feature type="transmembrane region" description="Helical" evidence="1">
    <location>
        <begin position="81"/>
        <end position="108"/>
    </location>
</feature>
<evidence type="ECO:0000313" key="3">
    <source>
        <dbReference type="Proteomes" id="UP000258707"/>
    </source>
</evidence>
<keyword evidence="2" id="KW-0614">Plasmid</keyword>
<dbReference type="EMBL" id="CP024046">
    <property type="protein sequence ID" value="AXR76296.1"/>
    <property type="molecule type" value="Genomic_DNA"/>
</dbReference>
<feature type="transmembrane region" description="Helical" evidence="1">
    <location>
        <begin position="472"/>
        <end position="498"/>
    </location>
</feature>
<feature type="transmembrane region" description="Helical" evidence="1">
    <location>
        <begin position="155"/>
        <end position="173"/>
    </location>
</feature>
<evidence type="ECO:0000256" key="1">
    <source>
        <dbReference type="SAM" id="Phobius"/>
    </source>
</evidence>